<dbReference type="InterPro" id="IPR036513">
    <property type="entry name" value="STAS_dom_sf"/>
</dbReference>
<proteinExistence type="predicted"/>
<reference evidence="3 4" key="1">
    <citation type="submission" date="2018-08" db="EMBL/GenBank/DDBJ databases">
        <authorList>
            <person name="Ferrada E.E."/>
            <person name="Latorre B.A."/>
        </authorList>
    </citation>
    <scope>NUCLEOTIDE SEQUENCE [LARGE SCALE GENOMIC DNA]</scope>
    <source>
        <strain evidence="3 4">VK-A60T</strain>
    </source>
</reference>
<dbReference type="KEGG" id="sky:D0C37_00175"/>
<dbReference type="PROSITE" id="PS50801">
    <property type="entry name" value="STAS"/>
    <property type="match status" value="1"/>
</dbReference>
<accession>A0A385D4F3</accession>
<evidence type="ECO:0000259" key="2">
    <source>
        <dbReference type="PROSITE" id="PS50801"/>
    </source>
</evidence>
<gene>
    <name evidence="3" type="ORF">D0C37_00175</name>
</gene>
<dbReference type="Pfam" id="PF13466">
    <property type="entry name" value="STAS_2"/>
    <property type="match status" value="1"/>
</dbReference>
<organism evidence="3 4">
    <name type="scientific">Streptomyces koyangensis</name>
    <dbReference type="NCBI Taxonomy" id="188770"/>
    <lineage>
        <taxon>Bacteria</taxon>
        <taxon>Bacillati</taxon>
        <taxon>Actinomycetota</taxon>
        <taxon>Actinomycetes</taxon>
        <taxon>Kitasatosporales</taxon>
        <taxon>Streptomycetaceae</taxon>
        <taxon>Streptomyces</taxon>
        <taxon>Streptomyces aurantiacus group</taxon>
    </lineage>
</organism>
<dbReference type="SUPFAM" id="SSF52091">
    <property type="entry name" value="SpoIIaa-like"/>
    <property type="match status" value="1"/>
</dbReference>
<evidence type="ECO:0000256" key="1">
    <source>
        <dbReference type="SAM" id="MobiDB-lite"/>
    </source>
</evidence>
<evidence type="ECO:0000313" key="4">
    <source>
        <dbReference type="Proteomes" id="UP000259636"/>
    </source>
</evidence>
<dbReference type="InterPro" id="IPR002645">
    <property type="entry name" value="STAS_dom"/>
</dbReference>
<dbReference type="Proteomes" id="UP000259636">
    <property type="component" value="Chromosome"/>
</dbReference>
<name>A0A385D4F3_9ACTN</name>
<dbReference type="Gene3D" id="3.30.750.24">
    <property type="entry name" value="STAS domain"/>
    <property type="match status" value="1"/>
</dbReference>
<feature type="region of interest" description="Disordered" evidence="1">
    <location>
        <begin position="1"/>
        <end position="21"/>
    </location>
</feature>
<dbReference type="AlphaFoldDB" id="A0A385D4F3"/>
<protein>
    <submittedName>
        <fullName evidence="3">STAS domain-containing protein</fullName>
    </submittedName>
</protein>
<evidence type="ECO:0000313" key="3">
    <source>
        <dbReference type="EMBL" id="AXQ53216.1"/>
    </source>
</evidence>
<feature type="domain" description="STAS" evidence="2">
    <location>
        <begin position="32"/>
        <end position="118"/>
    </location>
</feature>
<dbReference type="InterPro" id="IPR058548">
    <property type="entry name" value="MlaB-like_STAS"/>
</dbReference>
<dbReference type="EMBL" id="CP031742">
    <property type="protein sequence ID" value="AXQ53216.1"/>
    <property type="molecule type" value="Genomic_DNA"/>
</dbReference>
<sequence>MKEVTVAADHPSTPPAGPVLTVSAPDNRPAELVLAGQIGTESLRELEQRLATPPLREATEWLVDMSRVTRFDLACAYALLRAATLRPKPATLTIHGARRAVQRTLRHAGLDAVAVIEE</sequence>